<protein>
    <submittedName>
        <fullName evidence="1">Uncharacterized protein</fullName>
    </submittedName>
</protein>
<comment type="caution">
    <text evidence="1">The sequence shown here is derived from an EMBL/GenBank/DDBJ whole genome shotgun (WGS) entry which is preliminary data.</text>
</comment>
<accession>A0ABW0HX01</accession>
<keyword evidence="2" id="KW-1185">Reference proteome</keyword>
<sequence>MQAGLLDGFLSLYLGMAVKWTRGRLLEPVTKGGGTSVGESLKVALSRKLIRLENRERKPVVYDPAGRSETDVLRSLLENGTWVRPGNDTGSDGNEK</sequence>
<reference evidence="2" key="1">
    <citation type="journal article" date="2019" name="Int. J. Syst. Evol. Microbiol.">
        <title>The Global Catalogue of Microorganisms (GCM) 10K type strain sequencing project: providing services to taxonomists for standard genome sequencing and annotation.</title>
        <authorList>
            <consortium name="The Broad Institute Genomics Platform"/>
            <consortium name="The Broad Institute Genome Sequencing Center for Infectious Disease"/>
            <person name="Wu L."/>
            <person name="Ma J."/>
        </authorList>
    </citation>
    <scope>NUCLEOTIDE SEQUENCE [LARGE SCALE GENOMIC DNA]</scope>
    <source>
        <strain evidence="2">CGMCC 1.18575</strain>
    </source>
</reference>
<dbReference type="Proteomes" id="UP001596113">
    <property type="component" value="Unassembled WGS sequence"/>
</dbReference>
<evidence type="ECO:0000313" key="2">
    <source>
        <dbReference type="Proteomes" id="UP001596113"/>
    </source>
</evidence>
<dbReference type="RefSeq" id="WP_378134697.1">
    <property type="nucleotide sequence ID" value="NZ_JBHSMI010000028.1"/>
</dbReference>
<name>A0ABW0HX01_9BACL</name>
<dbReference type="EMBL" id="JBHSMI010000028">
    <property type="protein sequence ID" value="MFC5404412.1"/>
    <property type="molecule type" value="Genomic_DNA"/>
</dbReference>
<gene>
    <name evidence="1" type="ORF">ACFPOF_16885</name>
</gene>
<organism evidence="1 2">
    <name type="scientific">Cohnella soli</name>
    <dbReference type="NCBI Taxonomy" id="425005"/>
    <lineage>
        <taxon>Bacteria</taxon>
        <taxon>Bacillati</taxon>
        <taxon>Bacillota</taxon>
        <taxon>Bacilli</taxon>
        <taxon>Bacillales</taxon>
        <taxon>Paenibacillaceae</taxon>
        <taxon>Cohnella</taxon>
    </lineage>
</organism>
<evidence type="ECO:0000313" key="1">
    <source>
        <dbReference type="EMBL" id="MFC5404412.1"/>
    </source>
</evidence>
<proteinExistence type="predicted"/>